<evidence type="ECO:0000313" key="4">
    <source>
        <dbReference type="EMBL" id="KYB25833.1"/>
    </source>
</evidence>
<protein>
    <recommendedName>
        <fullName evidence="6">Protein sleepless</fullName>
    </recommendedName>
</protein>
<dbReference type="KEGG" id="tca:103313961"/>
<accession>A0A139WD19</accession>
<dbReference type="PANTHER" id="PTHR10036:SF3">
    <property type="entry name" value="PROTEIN SLEEPLESS-RELATED"/>
    <property type="match status" value="1"/>
</dbReference>
<dbReference type="OrthoDB" id="6766404at2759"/>
<evidence type="ECO:0000256" key="1">
    <source>
        <dbReference type="ARBA" id="ARBA00022729"/>
    </source>
</evidence>
<reference evidence="4 5" key="2">
    <citation type="journal article" date="2010" name="Nucleic Acids Res.">
        <title>BeetleBase in 2010: revisions to provide comprehensive genomic information for Tribolium castaneum.</title>
        <authorList>
            <person name="Kim H.S."/>
            <person name="Murphy T."/>
            <person name="Xia J."/>
            <person name="Caragea D."/>
            <person name="Park Y."/>
            <person name="Beeman R.W."/>
            <person name="Lorenzen M.D."/>
            <person name="Butcher S."/>
            <person name="Manak J.R."/>
            <person name="Brown S.J."/>
        </authorList>
    </citation>
    <scope>GENOME REANNOTATION</scope>
    <source>
        <strain evidence="4 5">Georgia GA2</strain>
    </source>
</reference>
<evidence type="ECO:0000313" key="5">
    <source>
        <dbReference type="Proteomes" id="UP000007266"/>
    </source>
</evidence>
<dbReference type="AlphaFoldDB" id="A0A139WD19"/>
<evidence type="ECO:0000256" key="3">
    <source>
        <dbReference type="SAM" id="SignalP"/>
    </source>
</evidence>
<dbReference type="InterPro" id="IPR045860">
    <property type="entry name" value="Snake_toxin-like_sf"/>
</dbReference>
<keyword evidence="5" id="KW-1185">Reference proteome</keyword>
<dbReference type="SUPFAM" id="SSF57302">
    <property type="entry name" value="Snake toxin-like"/>
    <property type="match status" value="1"/>
</dbReference>
<name>A0A139WD19_TRICA</name>
<dbReference type="PANTHER" id="PTHR10036">
    <property type="entry name" value="CD59 GLYCOPROTEIN"/>
    <property type="match status" value="1"/>
</dbReference>
<keyword evidence="1 3" id="KW-0732">Signal</keyword>
<dbReference type="Gene3D" id="2.10.60.10">
    <property type="entry name" value="CD59"/>
    <property type="match status" value="1"/>
</dbReference>
<feature type="signal peptide" evidence="3">
    <location>
        <begin position="1"/>
        <end position="20"/>
    </location>
</feature>
<keyword evidence="2" id="KW-1015">Disulfide bond</keyword>
<proteinExistence type="predicted"/>
<dbReference type="EMBL" id="KQ971361">
    <property type="protein sequence ID" value="KYB25833.1"/>
    <property type="molecule type" value="Genomic_DNA"/>
</dbReference>
<sequence length="117" mass="13192">MPKLTLVFVLSVLIFNTVGALRCYQCTHPTDESCDVTSECLFKCGKYTIKYPDSELLFQGCYLDNQCEIMENTYAQNPVVSVKDCRMCETDLCNNSASKMQNIALLVIGIVGFYYVL</sequence>
<dbReference type="Proteomes" id="UP000007266">
    <property type="component" value="Linkage group 8"/>
</dbReference>
<organism evidence="4 5">
    <name type="scientific">Tribolium castaneum</name>
    <name type="common">Red flour beetle</name>
    <dbReference type="NCBI Taxonomy" id="7070"/>
    <lineage>
        <taxon>Eukaryota</taxon>
        <taxon>Metazoa</taxon>
        <taxon>Ecdysozoa</taxon>
        <taxon>Arthropoda</taxon>
        <taxon>Hexapoda</taxon>
        <taxon>Insecta</taxon>
        <taxon>Pterygota</taxon>
        <taxon>Neoptera</taxon>
        <taxon>Endopterygota</taxon>
        <taxon>Coleoptera</taxon>
        <taxon>Polyphaga</taxon>
        <taxon>Cucujiformia</taxon>
        <taxon>Tenebrionidae</taxon>
        <taxon>Tenebrionidae incertae sedis</taxon>
        <taxon>Tribolium</taxon>
    </lineage>
</organism>
<dbReference type="CDD" id="cd00117">
    <property type="entry name" value="TFP"/>
    <property type="match status" value="1"/>
</dbReference>
<reference evidence="4 5" key="1">
    <citation type="journal article" date="2008" name="Nature">
        <title>The genome of the model beetle and pest Tribolium castaneum.</title>
        <authorList>
            <consortium name="Tribolium Genome Sequencing Consortium"/>
            <person name="Richards S."/>
            <person name="Gibbs R.A."/>
            <person name="Weinstock G.M."/>
            <person name="Brown S.J."/>
            <person name="Denell R."/>
            <person name="Beeman R.W."/>
            <person name="Gibbs R."/>
            <person name="Beeman R.W."/>
            <person name="Brown S.J."/>
            <person name="Bucher G."/>
            <person name="Friedrich M."/>
            <person name="Grimmelikhuijzen C.J."/>
            <person name="Klingler M."/>
            <person name="Lorenzen M."/>
            <person name="Richards S."/>
            <person name="Roth S."/>
            <person name="Schroder R."/>
            <person name="Tautz D."/>
            <person name="Zdobnov E.M."/>
            <person name="Muzny D."/>
            <person name="Gibbs R.A."/>
            <person name="Weinstock G.M."/>
            <person name="Attaway T."/>
            <person name="Bell S."/>
            <person name="Buhay C.J."/>
            <person name="Chandrabose M.N."/>
            <person name="Chavez D."/>
            <person name="Clerk-Blankenburg K.P."/>
            <person name="Cree A."/>
            <person name="Dao M."/>
            <person name="Davis C."/>
            <person name="Chacko J."/>
            <person name="Dinh H."/>
            <person name="Dugan-Rocha S."/>
            <person name="Fowler G."/>
            <person name="Garner T.T."/>
            <person name="Garnes J."/>
            <person name="Gnirke A."/>
            <person name="Hawes A."/>
            <person name="Hernandez J."/>
            <person name="Hines S."/>
            <person name="Holder M."/>
            <person name="Hume J."/>
            <person name="Jhangiani S.N."/>
            <person name="Joshi V."/>
            <person name="Khan Z.M."/>
            <person name="Jackson L."/>
            <person name="Kovar C."/>
            <person name="Kowis A."/>
            <person name="Lee S."/>
            <person name="Lewis L.R."/>
            <person name="Margolis J."/>
            <person name="Morgan M."/>
            <person name="Nazareth L.V."/>
            <person name="Nguyen N."/>
            <person name="Okwuonu G."/>
            <person name="Parker D."/>
            <person name="Richards S."/>
            <person name="Ruiz S.J."/>
            <person name="Santibanez J."/>
            <person name="Savard J."/>
            <person name="Scherer S.E."/>
            <person name="Schneider B."/>
            <person name="Sodergren E."/>
            <person name="Tautz D."/>
            <person name="Vattahil S."/>
            <person name="Villasana D."/>
            <person name="White C.S."/>
            <person name="Wright R."/>
            <person name="Park Y."/>
            <person name="Beeman R.W."/>
            <person name="Lord J."/>
            <person name="Oppert B."/>
            <person name="Lorenzen M."/>
            <person name="Brown S."/>
            <person name="Wang L."/>
            <person name="Savard J."/>
            <person name="Tautz D."/>
            <person name="Richards S."/>
            <person name="Weinstock G."/>
            <person name="Gibbs R.A."/>
            <person name="Liu Y."/>
            <person name="Worley K."/>
            <person name="Weinstock G."/>
            <person name="Elsik C.G."/>
            <person name="Reese J.T."/>
            <person name="Elhaik E."/>
            <person name="Landan G."/>
            <person name="Graur D."/>
            <person name="Arensburger P."/>
            <person name="Atkinson P."/>
            <person name="Beeman R.W."/>
            <person name="Beidler J."/>
            <person name="Brown S.J."/>
            <person name="Demuth J.P."/>
            <person name="Drury D.W."/>
            <person name="Du Y.Z."/>
            <person name="Fujiwara H."/>
            <person name="Lorenzen M."/>
            <person name="Maselli V."/>
            <person name="Osanai M."/>
            <person name="Park Y."/>
            <person name="Robertson H.M."/>
            <person name="Tu Z."/>
            <person name="Wang J.J."/>
            <person name="Wang S."/>
            <person name="Richards S."/>
            <person name="Song H."/>
            <person name="Zhang L."/>
            <person name="Sodergren E."/>
            <person name="Werner D."/>
            <person name="Stanke M."/>
            <person name="Morgenstern B."/>
            <person name="Solovyev V."/>
            <person name="Kosarev P."/>
            <person name="Brown G."/>
            <person name="Chen H.C."/>
            <person name="Ermolaeva O."/>
            <person name="Hlavina W."/>
            <person name="Kapustin Y."/>
            <person name="Kiryutin B."/>
            <person name="Kitts P."/>
            <person name="Maglott D."/>
            <person name="Pruitt K."/>
            <person name="Sapojnikov V."/>
            <person name="Souvorov A."/>
            <person name="Mackey A.J."/>
            <person name="Waterhouse R.M."/>
            <person name="Wyder S."/>
            <person name="Zdobnov E.M."/>
            <person name="Zdobnov E.M."/>
            <person name="Wyder S."/>
            <person name="Kriventseva E.V."/>
            <person name="Kadowaki T."/>
            <person name="Bork P."/>
            <person name="Aranda M."/>
            <person name="Bao R."/>
            <person name="Beermann A."/>
            <person name="Berns N."/>
            <person name="Bolognesi R."/>
            <person name="Bonneton F."/>
            <person name="Bopp D."/>
            <person name="Brown S.J."/>
            <person name="Bucher G."/>
            <person name="Butts T."/>
            <person name="Chaumot A."/>
            <person name="Denell R.E."/>
            <person name="Ferrier D.E."/>
            <person name="Friedrich M."/>
            <person name="Gordon C.M."/>
            <person name="Jindra M."/>
            <person name="Klingler M."/>
            <person name="Lan Q."/>
            <person name="Lattorff H.M."/>
            <person name="Laudet V."/>
            <person name="von Levetsow C."/>
            <person name="Liu Z."/>
            <person name="Lutz R."/>
            <person name="Lynch J.A."/>
            <person name="da Fonseca R.N."/>
            <person name="Posnien N."/>
            <person name="Reuter R."/>
            <person name="Roth S."/>
            <person name="Savard J."/>
            <person name="Schinko J.B."/>
            <person name="Schmitt C."/>
            <person name="Schoppmeier M."/>
            <person name="Schroder R."/>
            <person name="Shippy T.D."/>
            <person name="Simonnet F."/>
            <person name="Marques-Souza H."/>
            <person name="Tautz D."/>
            <person name="Tomoyasu Y."/>
            <person name="Trauner J."/>
            <person name="Van der Zee M."/>
            <person name="Vervoort M."/>
            <person name="Wittkopp N."/>
            <person name="Wimmer E.A."/>
            <person name="Yang X."/>
            <person name="Jones A.K."/>
            <person name="Sattelle D.B."/>
            <person name="Ebert P.R."/>
            <person name="Nelson D."/>
            <person name="Scott J.G."/>
            <person name="Beeman R.W."/>
            <person name="Muthukrishnan S."/>
            <person name="Kramer K.J."/>
            <person name="Arakane Y."/>
            <person name="Beeman R.W."/>
            <person name="Zhu Q."/>
            <person name="Hogenkamp D."/>
            <person name="Dixit R."/>
            <person name="Oppert B."/>
            <person name="Jiang H."/>
            <person name="Zou Z."/>
            <person name="Marshall J."/>
            <person name="Elpidina E."/>
            <person name="Vinokurov K."/>
            <person name="Oppert C."/>
            <person name="Zou Z."/>
            <person name="Evans J."/>
            <person name="Lu Z."/>
            <person name="Zhao P."/>
            <person name="Sumathipala N."/>
            <person name="Altincicek B."/>
            <person name="Vilcinskas A."/>
            <person name="Williams M."/>
            <person name="Hultmark D."/>
            <person name="Hetru C."/>
            <person name="Jiang H."/>
            <person name="Grimmelikhuijzen C.J."/>
            <person name="Hauser F."/>
            <person name="Cazzamali G."/>
            <person name="Williamson M."/>
            <person name="Park Y."/>
            <person name="Li B."/>
            <person name="Tanaka Y."/>
            <person name="Predel R."/>
            <person name="Neupert S."/>
            <person name="Schachtner J."/>
            <person name="Verleyen P."/>
            <person name="Raible F."/>
            <person name="Bork P."/>
            <person name="Friedrich M."/>
            <person name="Walden K.K."/>
            <person name="Robertson H.M."/>
            <person name="Angeli S."/>
            <person name="Foret S."/>
            <person name="Bucher G."/>
            <person name="Schuetz S."/>
            <person name="Maleszka R."/>
            <person name="Wimmer E.A."/>
            <person name="Beeman R.W."/>
            <person name="Lorenzen M."/>
            <person name="Tomoyasu Y."/>
            <person name="Miller S.C."/>
            <person name="Grossmann D."/>
            <person name="Bucher G."/>
        </authorList>
    </citation>
    <scope>NUCLEOTIDE SEQUENCE [LARGE SCALE GENOMIC DNA]</scope>
    <source>
        <strain evidence="4 5">Georgia GA2</strain>
    </source>
</reference>
<feature type="chain" id="PRO_5007299700" description="Protein sleepless" evidence="3">
    <location>
        <begin position="21"/>
        <end position="117"/>
    </location>
</feature>
<gene>
    <name evidence="4" type="primary">AUGUSTUS-3.0.2_34066</name>
    <name evidence="4" type="ORF">TcasGA2_TC034066</name>
</gene>
<dbReference type="InParanoid" id="A0A139WD19"/>
<evidence type="ECO:0008006" key="6">
    <source>
        <dbReference type="Google" id="ProtNLM"/>
    </source>
</evidence>
<evidence type="ECO:0000256" key="2">
    <source>
        <dbReference type="ARBA" id="ARBA00023157"/>
    </source>
</evidence>